<dbReference type="Gene3D" id="1.25.40.10">
    <property type="entry name" value="Tetratricopeptide repeat domain"/>
    <property type="match status" value="2"/>
</dbReference>
<dbReference type="InterPro" id="IPR007192">
    <property type="entry name" value="APC8"/>
</dbReference>
<gene>
    <name evidence="9" type="ORF">FWILDA_LOCUS1793</name>
</gene>
<evidence type="ECO:0000313" key="10">
    <source>
        <dbReference type="Proteomes" id="UP001153678"/>
    </source>
</evidence>
<dbReference type="Pfam" id="PF13181">
    <property type="entry name" value="TPR_8"/>
    <property type="match status" value="2"/>
</dbReference>
<evidence type="ECO:0000256" key="3">
    <source>
        <dbReference type="ARBA" id="ARBA00022776"/>
    </source>
</evidence>
<evidence type="ECO:0000256" key="6">
    <source>
        <dbReference type="ARBA" id="ARBA00023306"/>
    </source>
</evidence>
<dbReference type="EMBL" id="CAMKVN010000184">
    <property type="protein sequence ID" value="CAI2164888.1"/>
    <property type="molecule type" value="Genomic_DNA"/>
</dbReference>
<keyword evidence="10" id="KW-1185">Reference proteome</keyword>
<keyword evidence="5 7" id="KW-0802">TPR repeat</keyword>
<dbReference type="AlphaFoldDB" id="A0A9W4SCP5"/>
<name>A0A9W4SCP5_9GLOM</name>
<feature type="repeat" description="TPR" evidence="7">
    <location>
        <begin position="377"/>
        <end position="410"/>
    </location>
</feature>
<accession>A0A9W4SCP5</accession>
<dbReference type="OrthoDB" id="10262026at2759"/>
<feature type="repeat" description="TPR" evidence="7">
    <location>
        <begin position="343"/>
        <end position="376"/>
    </location>
</feature>
<dbReference type="GO" id="GO:0051301">
    <property type="term" value="P:cell division"/>
    <property type="evidence" value="ECO:0007669"/>
    <property type="project" value="UniProtKB-KW"/>
</dbReference>
<comment type="caution">
    <text evidence="9">The sequence shown here is derived from an EMBL/GenBank/DDBJ whole genome shotgun (WGS) entry which is preliminary data.</text>
</comment>
<evidence type="ECO:0000256" key="1">
    <source>
        <dbReference type="ARBA" id="ARBA00022618"/>
    </source>
</evidence>
<dbReference type="PROSITE" id="PS50005">
    <property type="entry name" value="TPR"/>
    <property type="match status" value="2"/>
</dbReference>
<keyword evidence="2" id="KW-0677">Repeat</keyword>
<dbReference type="SUPFAM" id="SSF48452">
    <property type="entry name" value="TPR-like"/>
    <property type="match status" value="2"/>
</dbReference>
<dbReference type="PANTHER" id="PTHR12558">
    <property type="entry name" value="CELL DIVISION CYCLE 16,23,27"/>
    <property type="match status" value="1"/>
</dbReference>
<evidence type="ECO:0000256" key="7">
    <source>
        <dbReference type="PROSITE-ProRule" id="PRU00339"/>
    </source>
</evidence>
<evidence type="ECO:0000313" key="9">
    <source>
        <dbReference type="EMBL" id="CAI2164888.1"/>
    </source>
</evidence>
<dbReference type="SMART" id="SM00028">
    <property type="entry name" value="TPR"/>
    <property type="match status" value="5"/>
</dbReference>
<dbReference type="GO" id="GO:0045842">
    <property type="term" value="P:positive regulation of mitotic metaphase/anaphase transition"/>
    <property type="evidence" value="ECO:0007669"/>
    <property type="project" value="TreeGrafter"/>
</dbReference>
<keyword evidence="3" id="KW-0498">Mitosis</keyword>
<evidence type="ECO:0000256" key="5">
    <source>
        <dbReference type="ARBA" id="ARBA00022803"/>
    </source>
</evidence>
<sequence>MNLETGLKPSCYEFFPVNEMKKVLREAAVHCSERGLYFSTKWIAETLEGLPDQPIDTSEMDISIDSSIQENIYTLSSTLDKDLTNIDPAEYDKYLLSKSYYDVKEFDRAAYFLESCKSSKCRFLRIYSKYLAGEKRKDEESHDIMGPMNDLKTFNKEIPKLMEEMESWRDSHEMNDGFLLYIYAVMRKQLYPQDKNLKDLFLESVQNFYYNWSAWVELGECINNKDMLRDVLNRLPNTFMSLFFKLHMSVELQDLPQAFIDIVAEFPPEYVNNRFLQTKQATMYYNNRDYDFSEITFDRLLKSDPYRIDDMDIYSNVLYVVDGKSAKLSILAHMCVYSDKFRPETMCALGNYYSSKGEREKAISYFRRALQIDQTCLSAWTLMGHEYVEIKNTHAAIISYKRAVEVNPKDYRAWCGLGQIYELLNMPFYAIYYYQRSSALRPYDARMWLRLAALYEQQCLYVEAIKGFSRALESKDIDDNNTIQAMTKLAKLYEDYDPEKAAVIWLRLLDRDDLHEDADERKDGHKYLASYYKEKGEIEECMKHADILSEFGGSSKEDAKVIVKELKQSKKSSQDESIIES</sequence>
<organism evidence="9 10">
    <name type="scientific">Funneliformis geosporum</name>
    <dbReference type="NCBI Taxonomy" id="1117311"/>
    <lineage>
        <taxon>Eukaryota</taxon>
        <taxon>Fungi</taxon>
        <taxon>Fungi incertae sedis</taxon>
        <taxon>Mucoromycota</taxon>
        <taxon>Glomeromycotina</taxon>
        <taxon>Glomeromycetes</taxon>
        <taxon>Glomerales</taxon>
        <taxon>Glomeraceae</taxon>
        <taxon>Funneliformis</taxon>
    </lineage>
</organism>
<dbReference type="InterPro" id="IPR011990">
    <property type="entry name" value="TPR-like_helical_dom_sf"/>
</dbReference>
<evidence type="ECO:0000256" key="2">
    <source>
        <dbReference type="ARBA" id="ARBA00022737"/>
    </source>
</evidence>
<feature type="domain" description="Cdc23" evidence="8">
    <location>
        <begin position="20"/>
        <end position="281"/>
    </location>
</feature>
<dbReference type="InterPro" id="IPR019734">
    <property type="entry name" value="TPR_rpt"/>
</dbReference>
<keyword evidence="4" id="KW-0833">Ubl conjugation pathway</keyword>
<dbReference type="GO" id="GO:0016567">
    <property type="term" value="P:protein ubiquitination"/>
    <property type="evidence" value="ECO:0007669"/>
    <property type="project" value="TreeGrafter"/>
</dbReference>
<keyword evidence="6" id="KW-0131">Cell cycle</keyword>
<dbReference type="GO" id="GO:0005680">
    <property type="term" value="C:anaphase-promoting complex"/>
    <property type="evidence" value="ECO:0007669"/>
    <property type="project" value="InterPro"/>
</dbReference>
<evidence type="ECO:0000259" key="8">
    <source>
        <dbReference type="Pfam" id="PF04049"/>
    </source>
</evidence>
<evidence type="ECO:0000256" key="4">
    <source>
        <dbReference type="ARBA" id="ARBA00022786"/>
    </source>
</evidence>
<dbReference type="Pfam" id="PF04049">
    <property type="entry name" value="ANAPC8"/>
    <property type="match status" value="1"/>
</dbReference>
<dbReference type="GO" id="GO:0031145">
    <property type="term" value="P:anaphase-promoting complex-dependent catabolic process"/>
    <property type="evidence" value="ECO:0007669"/>
    <property type="project" value="TreeGrafter"/>
</dbReference>
<dbReference type="PANTHER" id="PTHR12558:SF10">
    <property type="entry name" value="CELL DIVISION CYCLE PROTEIN 23 HOMOLOG"/>
    <property type="match status" value="1"/>
</dbReference>
<keyword evidence="1" id="KW-0132">Cell division</keyword>
<protein>
    <submittedName>
        <fullName evidence="9">18469_t:CDS:1</fullName>
    </submittedName>
</protein>
<proteinExistence type="predicted"/>
<reference evidence="9" key="1">
    <citation type="submission" date="2022-08" db="EMBL/GenBank/DDBJ databases">
        <authorList>
            <person name="Kallberg Y."/>
            <person name="Tangrot J."/>
            <person name="Rosling A."/>
        </authorList>
    </citation>
    <scope>NUCLEOTIDE SEQUENCE</scope>
    <source>
        <strain evidence="9">Wild A</strain>
    </source>
</reference>
<dbReference type="Proteomes" id="UP001153678">
    <property type="component" value="Unassembled WGS sequence"/>
</dbReference>